<dbReference type="InterPro" id="IPR011611">
    <property type="entry name" value="PfkB_dom"/>
</dbReference>
<keyword evidence="3" id="KW-0418">Kinase</keyword>
<name>A0A1C3EHT8_9PLAN</name>
<feature type="domain" description="Carbohydrate kinase PfkB" evidence="4">
    <location>
        <begin position="21"/>
        <end position="296"/>
    </location>
</feature>
<gene>
    <name evidence="5" type="ORF">A6X21_21005</name>
</gene>
<dbReference type="InterPro" id="IPR002173">
    <property type="entry name" value="Carboh/pur_kinase_PfkB_CS"/>
</dbReference>
<comment type="caution">
    <text evidence="5">The sequence shown here is derived from an EMBL/GenBank/DDBJ whole genome shotgun (WGS) entry which is preliminary data.</text>
</comment>
<dbReference type="STRING" id="1841610.A6X21_21005"/>
<dbReference type="SUPFAM" id="SSF53613">
    <property type="entry name" value="Ribokinase-like"/>
    <property type="match status" value="1"/>
</dbReference>
<evidence type="ECO:0000256" key="1">
    <source>
        <dbReference type="ARBA" id="ARBA00010688"/>
    </source>
</evidence>
<evidence type="ECO:0000259" key="4">
    <source>
        <dbReference type="Pfam" id="PF00294"/>
    </source>
</evidence>
<dbReference type="EMBL" id="LYDR01000063">
    <property type="protein sequence ID" value="ODA32804.1"/>
    <property type="molecule type" value="Genomic_DNA"/>
</dbReference>
<dbReference type="PANTHER" id="PTHR43085">
    <property type="entry name" value="HEXOKINASE FAMILY MEMBER"/>
    <property type="match status" value="1"/>
</dbReference>
<proteinExistence type="inferred from homology"/>
<accession>A0A1C3EHT8</accession>
<dbReference type="RefSeq" id="WP_068847374.1">
    <property type="nucleotide sequence ID" value="NZ_LYDR01000063.1"/>
</dbReference>
<dbReference type="InterPro" id="IPR050306">
    <property type="entry name" value="PfkB_Carbo_kinase"/>
</dbReference>
<keyword evidence="6" id="KW-1185">Reference proteome</keyword>
<dbReference type="AlphaFoldDB" id="A0A1C3EHT8"/>
<comment type="similarity">
    <text evidence="1">Belongs to the carbohydrate kinase PfkB family.</text>
</comment>
<reference evidence="5 6" key="1">
    <citation type="submission" date="2016-05" db="EMBL/GenBank/DDBJ databases">
        <title>Genomic and physiological characterization of Planctopirus sp. isolated from fresh water lake.</title>
        <authorList>
            <person name="Subhash Y."/>
            <person name="Ramana C."/>
        </authorList>
    </citation>
    <scope>NUCLEOTIDE SEQUENCE [LARGE SCALE GENOMIC DNA]</scope>
    <source>
        <strain evidence="5 6">JC280</strain>
    </source>
</reference>
<evidence type="ECO:0000256" key="2">
    <source>
        <dbReference type="ARBA" id="ARBA00022679"/>
    </source>
</evidence>
<organism evidence="5 6">
    <name type="scientific">Planctopirus hydrillae</name>
    <dbReference type="NCBI Taxonomy" id="1841610"/>
    <lineage>
        <taxon>Bacteria</taxon>
        <taxon>Pseudomonadati</taxon>
        <taxon>Planctomycetota</taxon>
        <taxon>Planctomycetia</taxon>
        <taxon>Planctomycetales</taxon>
        <taxon>Planctomycetaceae</taxon>
        <taxon>Planctopirus</taxon>
    </lineage>
</organism>
<dbReference type="PROSITE" id="PS00584">
    <property type="entry name" value="PFKB_KINASES_2"/>
    <property type="match status" value="1"/>
</dbReference>
<sequence>MSYDLVGLGELLWDCLPEGRVMGGAPGNVVFHARQLGLNAALATRIGDDLPGRELLQQVKSIGLPTHLIQVDAHRPTSLVTVELDQTGSAKYVFTPDCAWDALEQSPLWLEACASARSICFGSLAQRGKHSHQTILSCLEVSRERSPAACRLFDINLRTPHIDREAIVASLRLTSALKLNEDEWPLLMGMLESSPQGFPSTTFEKASAELVFEKFPDLQWICMTQGKAGLSLCRRGEWVKVGGQSIQVVDTVGAGDATSAGLIYGHLQQWPLEKTARFANTLGGLVASHRGATPRLPLQQLAAQFEVCQFET</sequence>
<dbReference type="GO" id="GO:0016301">
    <property type="term" value="F:kinase activity"/>
    <property type="evidence" value="ECO:0007669"/>
    <property type="project" value="UniProtKB-KW"/>
</dbReference>
<protein>
    <recommendedName>
        <fullName evidence="4">Carbohydrate kinase PfkB domain-containing protein</fullName>
    </recommendedName>
</protein>
<dbReference type="Proteomes" id="UP000094828">
    <property type="component" value="Unassembled WGS sequence"/>
</dbReference>
<evidence type="ECO:0000313" key="5">
    <source>
        <dbReference type="EMBL" id="ODA32804.1"/>
    </source>
</evidence>
<dbReference type="Pfam" id="PF00294">
    <property type="entry name" value="PfkB"/>
    <property type="match status" value="1"/>
</dbReference>
<keyword evidence="2" id="KW-0808">Transferase</keyword>
<evidence type="ECO:0000313" key="6">
    <source>
        <dbReference type="Proteomes" id="UP000094828"/>
    </source>
</evidence>
<dbReference type="CDD" id="cd01167">
    <property type="entry name" value="bac_FRK"/>
    <property type="match status" value="1"/>
</dbReference>
<dbReference type="PANTHER" id="PTHR43085:SF57">
    <property type="entry name" value="CARBOHYDRATE KINASE PFKB DOMAIN-CONTAINING PROTEIN"/>
    <property type="match status" value="1"/>
</dbReference>
<dbReference type="OrthoDB" id="9813569at2"/>
<dbReference type="InterPro" id="IPR029056">
    <property type="entry name" value="Ribokinase-like"/>
</dbReference>
<dbReference type="Gene3D" id="3.40.1190.20">
    <property type="match status" value="1"/>
</dbReference>
<evidence type="ECO:0000256" key="3">
    <source>
        <dbReference type="ARBA" id="ARBA00022777"/>
    </source>
</evidence>